<feature type="domain" description="Beta-lactamase-related" evidence="1">
    <location>
        <begin position="94"/>
        <end position="395"/>
    </location>
</feature>
<evidence type="ECO:0000259" key="1">
    <source>
        <dbReference type="Pfam" id="PF00144"/>
    </source>
</evidence>
<comment type="caution">
    <text evidence="2">The sequence shown here is derived from an EMBL/GenBank/DDBJ whole genome shotgun (WGS) entry which is preliminary data.</text>
</comment>
<sequence>MHSYLNSETPPPIMVGTPPPPEWRVPMIDWDRPPWNRWAFQHMRKLLPTASVPRGDYMRPLEETQVPIEGITFDTGAGPTTVAEWIDRTYTDGFLVLMDGRIIHESYWNGMSLGSLHLMQSVSKSITATAAAPLIEEGLLDPYALVTDVLPELAATAWAGATLGQVMDMTSGVRFDESDYANRMSDIGKMDVASGWKPVPPGYEHADWPASVHDQILSLKTTEAVHGTRFEYRSIETDVLAHAMERVTGQRLPEIVSDRLWKPLGAEAEAYFTVDPSGYALACGGFNASLRDLARFGQLYLDGGMVAGRQVIPHAWIADVQGGDHGHFNDHGRDYFPNGCYRNQFWIEDRDRSGHFCLGVFGQCIYVSPERGMVFVKLSTWPEATNPQRMKDTVAAFHAIARHMGR</sequence>
<dbReference type="SUPFAM" id="SSF56601">
    <property type="entry name" value="beta-lactamase/transpeptidase-like"/>
    <property type="match status" value="1"/>
</dbReference>
<dbReference type="Proteomes" id="UP001652564">
    <property type="component" value="Unassembled WGS sequence"/>
</dbReference>
<dbReference type="RefSeq" id="WP_263738820.1">
    <property type="nucleotide sequence ID" value="NZ_JAOWKZ010000001.1"/>
</dbReference>
<evidence type="ECO:0000313" key="3">
    <source>
        <dbReference type="Proteomes" id="UP001652564"/>
    </source>
</evidence>
<evidence type="ECO:0000313" key="2">
    <source>
        <dbReference type="EMBL" id="MCV2871655.1"/>
    </source>
</evidence>
<proteinExistence type="predicted"/>
<gene>
    <name evidence="2" type="ORF">OEZ71_05045</name>
</gene>
<dbReference type="EMBL" id="JAOWKZ010000001">
    <property type="protein sequence ID" value="MCV2871655.1"/>
    <property type="molecule type" value="Genomic_DNA"/>
</dbReference>
<name>A0ABT2ZKL0_9RHOB</name>
<dbReference type="InterPro" id="IPR001466">
    <property type="entry name" value="Beta-lactam-related"/>
</dbReference>
<accession>A0ABT2ZKL0</accession>
<dbReference type="PANTHER" id="PTHR43283:SF7">
    <property type="entry name" value="BETA-LACTAMASE-RELATED DOMAIN-CONTAINING PROTEIN"/>
    <property type="match status" value="1"/>
</dbReference>
<protein>
    <submittedName>
        <fullName evidence="2">Beta-lactamase family protein</fullName>
    </submittedName>
</protein>
<keyword evidence="3" id="KW-1185">Reference proteome</keyword>
<dbReference type="Pfam" id="PF00144">
    <property type="entry name" value="Beta-lactamase"/>
    <property type="match status" value="1"/>
</dbReference>
<organism evidence="2 3">
    <name type="scientific">Albidovulum litorale</name>
    <dbReference type="NCBI Taxonomy" id="2984134"/>
    <lineage>
        <taxon>Bacteria</taxon>
        <taxon>Pseudomonadati</taxon>
        <taxon>Pseudomonadota</taxon>
        <taxon>Alphaproteobacteria</taxon>
        <taxon>Rhodobacterales</taxon>
        <taxon>Paracoccaceae</taxon>
        <taxon>Albidovulum</taxon>
    </lineage>
</organism>
<reference evidence="2 3" key="1">
    <citation type="submission" date="2022-10" db="EMBL/GenBank/DDBJ databases">
        <title>Defluviimonas sp. nov., isolated from ocean surface sediments.</title>
        <authorList>
            <person name="He W."/>
            <person name="Wang L."/>
            <person name="Zhang D.-F."/>
        </authorList>
    </citation>
    <scope>NUCLEOTIDE SEQUENCE [LARGE SCALE GENOMIC DNA]</scope>
    <source>
        <strain evidence="2 3">WL0050</strain>
    </source>
</reference>
<dbReference type="InterPro" id="IPR012338">
    <property type="entry name" value="Beta-lactam/transpept-like"/>
</dbReference>
<dbReference type="Gene3D" id="3.40.710.10">
    <property type="entry name" value="DD-peptidase/beta-lactamase superfamily"/>
    <property type="match status" value="1"/>
</dbReference>
<dbReference type="PANTHER" id="PTHR43283">
    <property type="entry name" value="BETA-LACTAMASE-RELATED"/>
    <property type="match status" value="1"/>
</dbReference>
<dbReference type="InterPro" id="IPR050789">
    <property type="entry name" value="Diverse_Enzym_Activities"/>
</dbReference>